<sequence length="97" mass="9820">TKKGGAKGARTDVEPCLGGSWIEIDARDGSGGARARRLMLRVRVKPGESLDSATAASDACGCLGSIRGTTYRVGLAGAKSNGSILDIVGVGETTVKN</sequence>
<organism evidence="1 2">
    <name type="scientific">Ilex paraguariensis</name>
    <name type="common">yerba mate</name>
    <dbReference type="NCBI Taxonomy" id="185542"/>
    <lineage>
        <taxon>Eukaryota</taxon>
        <taxon>Viridiplantae</taxon>
        <taxon>Streptophyta</taxon>
        <taxon>Embryophyta</taxon>
        <taxon>Tracheophyta</taxon>
        <taxon>Spermatophyta</taxon>
        <taxon>Magnoliopsida</taxon>
        <taxon>eudicotyledons</taxon>
        <taxon>Gunneridae</taxon>
        <taxon>Pentapetalae</taxon>
        <taxon>asterids</taxon>
        <taxon>campanulids</taxon>
        <taxon>Aquifoliales</taxon>
        <taxon>Aquifoliaceae</taxon>
        <taxon>Ilex</taxon>
    </lineage>
</organism>
<protein>
    <submittedName>
        <fullName evidence="1">Uncharacterized protein</fullName>
    </submittedName>
</protein>
<keyword evidence="2" id="KW-1185">Reference proteome</keyword>
<reference evidence="1 2" key="1">
    <citation type="submission" date="2024-02" db="EMBL/GenBank/DDBJ databases">
        <authorList>
            <person name="Vignale AGUSTIN F."/>
            <person name="Sosa J E."/>
            <person name="Modenutti C."/>
        </authorList>
    </citation>
    <scope>NUCLEOTIDE SEQUENCE [LARGE SCALE GENOMIC DNA]</scope>
</reference>
<feature type="non-terminal residue" evidence="1">
    <location>
        <position position="1"/>
    </location>
</feature>
<accession>A0ABC8TJ46</accession>
<name>A0ABC8TJ46_9AQUA</name>
<comment type="caution">
    <text evidence="1">The sequence shown here is derived from an EMBL/GenBank/DDBJ whole genome shotgun (WGS) entry which is preliminary data.</text>
</comment>
<gene>
    <name evidence="1" type="ORF">ILEXP_LOCUS37450</name>
</gene>
<dbReference type="AlphaFoldDB" id="A0ABC8TJ46"/>
<dbReference type="Proteomes" id="UP001642360">
    <property type="component" value="Unassembled WGS sequence"/>
</dbReference>
<evidence type="ECO:0000313" key="1">
    <source>
        <dbReference type="EMBL" id="CAK9168117.1"/>
    </source>
</evidence>
<proteinExistence type="predicted"/>
<evidence type="ECO:0000313" key="2">
    <source>
        <dbReference type="Proteomes" id="UP001642360"/>
    </source>
</evidence>
<dbReference type="EMBL" id="CAUOFW020005013">
    <property type="protein sequence ID" value="CAK9168117.1"/>
    <property type="molecule type" value="Genomic_DNA"/>
</dbReference>